<dbReference type="Pfam" id="PF04239">
    <property type="entry name" value="DUF421"/>
    <property type="match status" value="1"/>
</dbReference>
<evidence type="ECO:0000256" key="6">
    <source>
        <dbReference type="ARBA" id="ARBA00023136"/>
    </source>
</evidence>
<name>A0A0C1ZU90_9BACT</name>
<dbReference type="Gene3D" id="3.30.240.20">
    <property type="entry name" value="bsu07140 like domains"/>
    <property type="match status" value="1"/>
</dbReference>
<dbReference type="GO" id="GO:0005886">
    <property type="term" value="C:plasma membrane"/>
    <property type="evidence" value="ECO:0007669"/>
    <property type="project" value="UniProtKB-SubCell"/>
</dbReference>
<gene>
    <name evidence="9" type="ORF">DB30_06507</name>
</gene>
<evidence type="ECO:0000256" key="5">
    <source>
        <dbReference type="ARBA" id="ARBA00022989"/>
    </source>
</evidence>
<proteinExistence type="inferred from homology"/>
<dbReference type="InterPro" id="IPR023090">
    <property type="entry name" value="UPF0702_alpha/beta_dom_sf"/>
</dbReference>
<keyword evidence="5 7" id="KW-1133">Transmembrane helix</keyword>
<comment type="similarity">
    <text evidence="2">Belongs to the UPF0702 family.</text>
</comment>
<keyword evidence="3" id="KW-1003">Cell membrane</keyword>
<keyword evidence="4 7" id="KW-0812">Transmembrane</keyword>
<evidence type="ECO:0000313" key="10">
    <source>
        <dbReference type="Proteomes" id="UP000031599"/>
    </source>
</evidence>
<accession>A0A0C1ZU90</accession>
<dbReference type="PANTHER" id="PTHR34582:SF6">
    <property type="entry name" value="UPF0702 TRANSMEMBRANE PROTEIN YCAP"/>
    <property type="match status" value="1"/>
</dbReference>
<dbReference type="Proteomes" id="UP000031599">
    <property type="component" value="Unassembled WGS sequence"/>
</dbReference>
<protein>
    <recommendedName>
        <fullName evidence="8">YetF C-terminal domain-containing protein</fullName>
    </recommendedName>
</protein>
<evidence type="ECO:0000256" key="1">
    <source>
        <dbReference type="ARBA" id="ARBA00004651"/>
    </source>
</evidence>
<feature type="domain" description="YetF C-terminal" evidence="8">
    <location>
        <begin position="30"/>
        <end position="102"/>
    </location>
</feature>
<feature type="transmembrane region" description="Helical" evidence="7">
    <location>
        <begin position="6"/>
        <end position="24"/>
    </location>
</feature>
<dbReference type="PANTHER" id="PTHR34582">
    <property type="entry name" value="UPF0702 TRANSMEMBRANE PROTEIN YCAP"/>
    <property type="match status" value="1"/>
</dbReference>
<evidence type="ECO:0000259" key="8">
    <source>
        <dbReference type="Pfam" id="PF04239"/>
    </source>
</evidence>
<dbReference type="EMBL" id="JMCC02000069">
    <property type="protein sequence ID" value="KIG14628.1"/>
    <property type="molecule type" value="Genomic_DNA"/>
</dbReference>
<comment type="caution">
    <text evidence="9">The sequence shown here is derived from an EMBL/GenBank/DDBJ whole genome shotgun (WGS) entry which is preliminary data.</text>
</comment>
<keyword evidence="6 7" id="KW-0472">Membrane</keyword>
<organism evidence="9 10">
    <name type="scientific">Enhygromyxa salina</name>
    <dbReference type="NCBI Taxonomy" id="215803"/>
    <lineage>
        <taxon>Bacteria</taxon>
        <taxon>Pseudomonadati</taxon>
        <taxon>Myxococcota</taxon>
        <taxon>Polyangia</taxon>
        <taxon>Nannocystales</taxon>
        <taxon>Nannocystaceae</taxon>
        <taxon>Enhygromyxa</taxon>
    </lineage>
</organism>
<evidence type="ECO:0000256" key="4">
    <source>
        <dbReference type="ARBA" id="ARBA00022692"/>
    </source>
</evidence>
<reference evidence="9 10" key="1">
    <citation type="submission" date="2014-12" db="EMBL/GenBank/DDBJ databases">
        <title>Genome assembly of Enhygromyxa salina DSM 15201.</title>
        <authorList>
            <person name="Sharma G."/>
            <person name="Subramanian S."/>
        </authorList>
    </citation>
    <scope>NUCLEOTIDE SEQUENCE [LARGE SCALE GENOMIC DNA]</scope>
    <source>
        <strain evidence="9 10">DSM 15201</strain>
    </source>
</reference>
<evidence type="ECO:0000313" key="9">
    <source>
        <dbReference type="EMBL" id="KIG14628.1"/>
    </source>
</evidence>
<evidence type="ECO:0000256" key="7">
    <source>
        <dbReference type="SAM" id="Phobius"/>
    </source>
</evidence>
<dbReference type="InterPro" id="IPR007353">
    <property type="entry name" value="DUF421"/>
</dbReference>
<sequence>MLEDVAIADAAVAISLLLFMQWVLTKLIYHFRIASQVVKAEPTMLVERGEYIEAAMRRERITKDEVRAAIRQSGQASVADARWVILETDGSLAVIPMSKEHSSESAIDVL</sequence>
<comment type="subcellular location">
    <subcellularLocation>
        <location evidence="1">Cell membrane</location>
        <topology evidence="1">Multi-pass membrane protein</topology>
    </subcellularLocation>
</comment>
<evidence type="ECO:0000256" key="3">
    <source>
        <dbReference type="ARBA" id="ARBA00022475"/>
    </source>
</evidence>
<dbReference type="AlphaFoldDB" id="A0A0C1ZU90"/>
<evidence type="ECO:0000256" key="2">
    <source>
        <dbReference type="ARBA" id="ARBA00006448"/>
    </source>
</evidence>